<proteinExistence type="inferred from homology"/>
<comment type="similarity">
    <text evidence="1">Belongs to the glutaredoxin family.</text>
</comment>
<dbReference type="AlphaFoldDB" id="A0A1G4KFL8"/>
<organism evidence="2 3">
    <name type="scientific">Lachancea meyersii CBS 8951</name>
    <dbReference type="NCBI Taxonomy" id="1266667"/>
    <lineage>
        <taxon>Eukaryota</taxon>
        <taxon>Fungi</taxon>
        <taxon>Dikarya</taxon>
        <taxon>Ascomycota</taxon>
        <taxon>Saccharomycotina</taxon>
        <taxon>Saccharomycetes</taxon>
        <taxon>Saccharomycetales</taxon>
        <taxon>Saccharomycetaceae</taxon>
        <taxon>Lachancea</taxon>
    </lineage>
</organism>
<dbReference type="PANTHER" id="PTHR33558:SF1">
    <property type="entry name" value="GLUTAREDOXIN-LIKE PROTEIN C5ORF63 HOMOLOG"/>
    <property type="match status" value="1"/>
</dbReference>
<dbReference type="Gene3D" id="3.40.30.10">
    <property type="entry name" value="Glutaredoxin"/>
    <property type="match status" value="1"/>
</dbReference>
<evidence type="ECO:0000313" key="3">
    <source>
        <dbReference type="Proteomes" id="UP000191144"/>
    </source>
</evidence>
<reference evidence="3" key="1">
    <citation type="submission" date="2016-03" db="EMBL/GenBank/DDBJ databases">
        <authorList>
            <person name="Devillers Hugo."/>
        </authorList>
    </citation>
    <scope>NUCLEOTIDE SEQUENCE [LARGE SCALE GENOMIC DNA]</scope>
</reference>
<sequence>MIRHFHSAARLANCSSIRLTLFSKNNCGLCDKAKEVAILVVNNKQRFNGLQLALVDIDEPQNKEWWNKYCMDVPVLHVENTQKPDTVSKVFHRLDLKQLEQKIEELK</sequence>
<accession>A0A1G4KFL8</accession>
<dbReference type="Proteomes" id="UP000191144">
    <property type="component" value="Chromosome H"/>
</dbReference>
<dbReference type="Pfam" id="PF05768">
    <property type="entry name" value="Glrx-like"/>
    <property type="match status" value="1"/>
</dbReference>
<keyword evidence="1" id="KW-0249">Electron transport</keyword>
<dbReference type="PANTHER" id="PTHR33558">
    <property type="entry name" value="GLUTAREDOXIN-LIKE PROTEIN C5ORF63 HOMOLOG"/>
    <property type="match status" value="1"/>
</dbReference>
<keyword evidence="3" id="KW-1185">Reference proteome</keyword>
<dbReference type="InterPro" id="IPR036249">
    <property type="entry name" value="Thioredoxin-like_sf"/>
</dbReference>
<dbReference type="CDD" id="cd01659">
    <property type="entry name" value="TRX_superfamily"/>
    <property type="match status" value="1"/>
</dbReference>
<evidence type="ECO:0000313" key="2">
    <source>
        <dbReference type="EMBL" id="SCV03351.1"/>
    </source>
</evidence>
<dbReference type="EMBL" id="LT598480">
    <property type="protein sequence ID" value="SCV03351.1"/>
    <property type="molecule type" value="Genomic_DNA"/>
</dbReference>
<dbReference type="InterPro" id="IPR052565">
    <property type="entry name" value="Glutaredoxin-like_YDR286C"/>
</dbReference>
<dbReference type="OrthoDB" id="429967at2759"/>
<evidence type="ECO:0000256" key="1">
    <source>
        <dbReference type="RuleBase" id="RU363082"/>
    </source>
</evidence>
<dbReference type="SUPFAM" id="SSF52833">
    <property type="entry name" value="Thioredoxin-like"/>
    <property type="match status" value="1"/>
</dbReference>
<protein>
    <recommendedName>
        <fullName evidence="1">Glutaredoxin-like protein</fullName>
    </recommendedName>
</protein>
<name>A0A1G4KFL8_9SACH</name>
<gene>
    <name evidence="2" type="ORF">LAME_0H09736G</name>
</gene>
<dbReference type="InterPro" id="IPR008554">
    <property type="entry name" value="Glutaredoxin-like"/>
</dbReference>
<keyword evidence="1" id="KW-0813">Transport</keyword>